<proteinExistence type="predicted"/>
<dbReference type="EMBL" id="ALWO02000032">
    <property type="protein sequence ID" value="EOZ96902.1"/>
    <property type="molecule type" value="Genomic_DNA"/>
</dbReference>
<accession>S2DCI9</accession>
<feature type="chain" id="PRO_5004507814" evidence="1">
    <location>
        <begin position="22"/>
        <end position="63"/>
    </location>
</feature>
<dbReference type="AlphaFoldDB" id="S2DCI9"/>
<organism evidence="2 3">
    <name type="scientific">Indibacter alkaliphilus (strain CCUG 57479 / KCTC 22604 / LW1)</name>
    <dbReference type="NCBI Taxonomy" id="1189612"/>
    <lineage>
        <taxon>Bacteria</taxon>
        <taxon>Pseudomonadati</taxon>
        <taxon>Bacteroidota</taxon>
        <taxon>Cytophagia</taxon>
        <taxon>Cytophagales</taxon>
        <taxon>Cyclobacteriaceae</taxon>
    </lineage>
</organism>
<gene>
    <name evidence="2" type="ORF">A33Q_2212</name>
</gene>
<keyword evidence="1" id="KW-0732">Signal</keyword>
<evidence type="ECO:0000313" key="3">
    <source>
        <dbReference type="Proteomes" id="UP000006073"/>
    </source>
</evidence>
<protein>
    <submittedName>
        <fullName evidence="2">Uncharacterized protein</fullName>
    </submittedName>
</protein>
<sequence>MKRKNFLIGLFTLLFGVGVYAGCPVVDCGADCGSGSVCSITQYVNGQQCSWTICYGVGPSDNY</sequence>
<evidence type="ECO:0000313" key="2">
    <source>
        <dbReference type="EMBL" id="EOZ96902.1"/>
    </source>
</evidence>
<dbReference type="Proteomes" id="UP000006073">
    <property type="component" value="Unassembled WGS sequence"/>
</dbReference>
<evidence type="ECO:0000256" key="1">
    <source>
        <dbReference type="SAM" id="SignalP"/>
    </source>
</evidence>
<keyword evidence="3" id="KW-1185">Reference proteome</keyword>
<dbReference type="STRING" id="1189612.A33Q_2212"/>
<feature type="signal peptide" evidence="1">
    <location>
        <begin position="1"/>
        <end position="21"/>
    </location>
</feature>
<reference evidence="2 3" key="1">
    <citation type="journal article" date="2013" name="Genome Announc.">
        <title>Draft Genome Sequence of Indibacter alkaliphilus Strain LW1T, Isolated from Lonar Lake, a Haloalkaline Lake in the Buldana District of Maharashtra, India.</title>
        <authorList>
            <person name="Singh A."/>
            <person name="Kumar Jangir P."/>
            <person name="Sharma R."/>
            <person name="Singh A."/>
            <person name="Kumar Pinnaka A."/>
            <person name="Shivaji S."/>
        </authorList>
    </citation>
    <scope>NUCLEOTIDE SEQUENCE [LARGE SCALE GENOMIC DNA]</scope>
    <source>
        <strain evidence="3">CCUG 57479 / KCTC 22604 / LW1</strain>
    </source>
</reference>
<name>S2DCI9_INDAL</name>
<comment type="caution">
    <text evidence="2">The sequence shown here is derived from an EMBL/GenBank/DDBJ whole genome shotgun (WGS) entry which is preliminary data.</text>
</comment>